<evidence type="ECO:0000313" key="8">
    <source>
        <dbReference type="Proteomes" id="UP000887565"/>
    </source>
</evidence>
<sequence length="73" mass="7520">MNWFLIGCSLIGSNFGGEHLVGLAGSGAASGVGVANFEIQAVVLFVMLGWIFVPVYFASGVVFDLGRALAKIG</sequence>
<evidence type="ECO:0000256" key="5">
    <source>
        <dbReference type="ARBA" id="ARBA00023136"/>
    </source>
</evidence>
<name>A0A915JU31_ROMCU</name>
<dbReference type="PROSITE" id="PS50283">
    <property type="entry name" value="NA_SOLUT_SYMP_3"/>
    <property type="match status" value="1"/>
</dbReference>
<dbReference type="PANTHER" id="PTHR11819:SF195">
    <property type="entry name" value="SODIUM_GLUCOSE COTRANSPORTER 4"/>
    <property type="match status" value="1"/>
</dbReference>
<evidence type="ECO:0000313" key="9">
    <source>
        <dbReference type="WBParaSite" id="nRc.2.0.1.t29608-RA"/>
    </source>
</evidence>
<evidence type="ECO:0000256" key="4">
    <source>
        <dbReference type="ARBA" id="ARBA00022989"/>
    </source>
</evidence>
<proteinExistence type="inferred from homology"/>
<dbReference type="WBParaSite" id="nRc.2.0.1.t29608-RA">
    <property type="protein sequence ID" value="nRc.2.0.1.t29608-RA"/>
    <property type="gene ID" value="nRc.2.0.1.g29608"/>
</dbReference>
<dbReference type="GO" id="GO:0005412">
    <property type="term" value="F:D-glucose:sodium symporter activity"/>
    <property type="evidence" value="ECO:0007669"/>
    <property type="project" value="TreeGrafter"/>
</dbReference>
<accession>A0A915JU31</accession>
<keyword evidence="5 7" id="KW-0472">Membrane</keyword>
<dbReference type="PANTHER" id="PTHR11819">
    <property type="entry name" value="SOLUTE CARRIER FAMILY 5"/>
    <property type="match status" value="1"/>
</dbReference>
<keyword evidence="4 7" id="KW-1133">Transmembrane helix</keyword>
<evidence type="ECO:0000256" key="2">
    <source>
        <dbReference type="ARBA" id="ARBA00006434"/>
    </source>
</evidence>
<dbReference type="InterPro" id="IPR038377">
    <property type="entry name" value="Na/Glc_symporter_sf"/>
</dbReference>
<comment type="subcellular location">
    <subcellularLocation>
        <location evidence="1">Membrane</location>
        <topology evidence="1">Multi-pass membrane protein</topology>
    </subcellularLocation>
</comment>
<keyword evidence="8" id="KW-1185">Reference proteome</keyword>
<evidence type="ECO:0000256" key="6">
    <source>
        <dbReference type="RuleBase" id="RU362091"/>
    </source>
</evidence>
<feature type="transmembrane region" description="Helical" evidence="7">
    <location>
        <begin position="41"/>
        <end position="63"/>
    </location>
</feature>
<evidence type="ECO:0000256" key="7">
    <source>
        <dbReference type="SAM" id="Phobius"/>
    </source>
</evidence>
<dbReference type="InterPro" id="IPR001734">
    <property type="entry name" value="Na/solute_symporter"/>
</dbReference>
<comment type="similarity">
    <text evidence="2 6">Belongs to the sodium:solute symporter (SSF) (TC 2.A.21) family.</text>
</comment>
<keyword evidence="3 7" id="KW-0812">Transmembrane</keyword>
<dbReference type="GO" id="GO:0005886">
    <property type="term" value="C:plasma membrane"/>
    <property type="evidence" value="ECO:0007669"/>
    <property type="project" value="TreeGrafter"/>
</dbReference>
<dbReference type="Pfam" id="PF00474">
    <property type="entry name" value="SSF"/>
    <property type="match status" value="1"/>
</dbReference>
<reference evidence="9" key="1">
    <citation type="submission" date="2022-11" db="UniProtKB">
        <authorList>
            <consortium name="WormBaseParasite"/>
        </authorList>
    </citation>
    <scope>IDENTIFICATION</scope>
</reference>
<evidence type="ECO:0000256" key="1">
    <source>
        <dbReference type="ARBA" id="ARBA00004141"/>
    </source>
</evidence>
<protein>
    <submittedName>
        <fullName evidence="9">Uncharacterized protein</fullName>
    </submittedName>
</protein>
<dbReference type="Gene3D" id="1.20.1730.10">
    <property type="entry name" value="Sodium/glucose cotransporter"/>
    <property type="match status" value="1"/>
</dbReference>
<organism evidence="8 9">
    <name type="scientific">Romanomermis culicivorax</name>
    <name type="common">Nematode worm</name>
    <dbReference type="NCBI Taxonomy" id="13658"/>
    <lineage>
        <taxon>Eukaryota</taxon>
        <taxon>Metazoa</taxon>
        <taxon>Ecdysozoa</taxon>
        <taxon>Nematoda</taxon>
        <taxon>Enoplea</taxon>
        <taxon>Dorylaimia</taxon>
        <taxon>Mermithida</taxon>
        <taxon>Mermithoidea</taxon>
        <taxon>Mermithidae</taxon>
        <taxon>Romanomermis</taxon>
    </lineage>
</organism>
<dbReference type="Proteomes" id="UP000887565">
    <property type="component" value="Unplaced"/>
</dbReference>
<dbReference type="AlphaFoldDB" id="A0A915JU31"/>
<evidence type="ECO:0000256" key="3">
    <source>
        <dbReference type="ARBA" id="ARBA00022692"/>
    </source>
</evidence>